<dbReference type="AlphaFoldDB" id="A0A4Q7RBV7"/>
<dbReference type="PANTHER" id="PTHR30531">
    <property type="entry name" value="FLAGELLAR BIOSYNTHETIC PROTEIN FLHB"/>
    <property type="match status" value="1"/>
</dbReference>
<dbReference type="RefSeq" id="WP_130393833.1">
    <property type="nucleotide sequence ID" value="NZ_SGXM01000012.1"/>
</dbReference>
<keyword evidence="5 13" id="KW-1003">Cell membrane</keyword>
<dbReference type="GO" id="GO:0044780">
    <property type="term" value="P:bacterial-type flagellum assembly"/>
    <property type="evidence" value="ECO:0007669"/>
    <property type="project" value="InterPro"/>
</dbReference>
<evidence type="ECO:0000313" key="16">
    <source>
        <dbReference type="Proteomes" id="UP000291078"/>
    </source>
</evidence>
<evidence type="ECO:0000256" key="10">
    <source>
        <dbReference type="ARBA" id="ARBA00023136"/>
    </source>
</evidence>
<accession>A0A4Q7RBV7</accession>
<keyword evidence="11 13" id="KW-1006">Bacterial flagellum protein export</keyword>
<keyword evidence="10 13" id="KW-0472">Membrane</keyword>
<comment type="subcellular location">
    <subcellularLocation>
        <location evidence="1">Cell membrane</location>
        <topology evidence="1">Multi-pass membrane protein</topology>
    </subcellularLocation>
</comment>
<evidence type="ECO:0000256" key="12">
    <source>
        <dbReference type="ARBA" id="ARBA00025078"/>
    </source>
</evidence>
<dbReference type="FunFam" id="3.40.1690.10:FF:000001">
    <property type="entry name" value="Flagellar biosynthetic protein FlhB"/>
    <property type="match status" value="1"/>
</dbReference>
<evidence type="ECO:0000256" key="2">
    <source>
        <dbReference type="ARBA" id="ARBA00010690"/>
    </source>
</evidence>
<sequence>MSEESDLEKTEPASPRRLEKAREEGQVVRSRELGTFVMLMTGVIGLWTMGGTLGRKLNAVMHGSLAFEPATAFDTNRMLSQFAMAIFDALLAFMPLLLMFGVAALVAPLALGGWIFSTKSFMPDFKRLSPLSGLGRMFSAHSLVELTKAIAKSALVGCVGGWMVWRKLPEAIALMSAPVEEAMLHTMEIVLYVCGIVAGSLLLVVALDVPWQLWEYYKKLRMTKEEVKQEMKETDGDPHVKGRIRQQQRAMARRRMMTEVPKADVVVTNPTHFAVALRYDEKGGWNAPRVVAKGTDEVAARIRELAAEHRVPVLSAPPLARALHRHVELGHEIPAGLYTAVAELLAWVFQLKNWHYSYGPQPDAPSDLAVPDELAVPESRA</sequence>
<proteinExistence type="inferred from homology"/>
<dbReference type="InterPro" id="IPR006135">
    <property type="entry name" value="T3SS_substrate_exporter"/>
</dbReference>
<keyword evidence="4 13" id="KW-0813">Transport</keyword>
<evidence type="ECO:0000256" key="14">
    <source>
        <dbReference type="SAM" id="MobiDB-lite"/>
    </source>
</evidence>
<feature type="compositionally biased region" description="Basic and acidic residues" evidence="14">
    <location>
        <begin position="7"/>
        <end position="24"/>
    </location>
</feature>
<keyword evidence="15" id="KW-0282">Flagellum</keyword>
<keyword evidence="15" id="KW-0969">Cilium</keyword>
<comment type="caution">
    <text evidence="15">The sequence shown here is derived from an EMBL/GenBank/DDBJ whole genome shotgun (WGS) entry which is preliminary data.</text>
</comment>
<evidence type="ECO:0000256" key="13">
    <source>
        <dbReference type="RuleBase" id="RU364091"/>
    </source>
</evidence>
<comment type="similarity">
    <text evidence="2 13">Belongs to the type III secretion exporter family.</text>
</comment>
<evidence type="ECO:0000256" key="1">
    <source>
        <dbReference type="ARBA" id="ARBA00004651"/>
    </source>
</evidence>
<dbReference type="Proteomes" id="UP000291078">
    <property type="component" value="Unassembled WGS sequence"/>
</dbReference>
<evidence type="ECO:0000256" key="4">
    <source>
        <dbReference type="ARBA" id="ARBA00022448"/>
    </source>
</evidence>
<comment type="caution">
    <text evidence="13">Lacks conserved residue(s) required for the propagation of feature annotation.</text>
</comment>
<gene>
    <name evidence="13" type="primary">flhB</name>
    <name evidence="15" type="ORF">EV147_4941</name>
</gene>
<evidence type="ECO:0000313" key="15">
    <source>
        <dbReference type="EMBL" id="RZT29310.1"/>
    </source>
</evidence>
<dbReference type="InterPro" id="IPR006136">
    <property type="entry name" value="FlhB"/>
</dbReference>
<feature type="transmembrane region" description="Helical" evidence="13">
    <location>
        <begin position="86"/>
        <end position="116"/>
    </location>
</feature>
<evidence type="ECO:0000256" key="8">
    <source>
        <dbReference type="ARBA" id="ARBA00022927"/>
    </source>
</evidence>
<dbReference type="GO" id="GO:0009306">
    <property type="term" value="P:protein secretion"/>
    <property type="evidence" value="ECO:0007669"/>
    <property type="project" value="InterPro"/>
</dbReference>
<feature type="transmembrane region" description="Helical" evidence="13">
    <location>
        <begin position="189"/>
        <end position="214"/>
    </location>
</feature>
<feature type="region of interest" description="Disordered" evidence="14">
    <location>
        <begin position="1"/>
        <end position="24"/>
    </location>
</feature>
<dbReference type="GO" id="GO:0005886">
    <property type="term" value="C:plasma membrane"/>
    <property type="evidence" value="ECO:0007669"/>
    <property type="project" value="UniProtKB-SubCell"/>
</dbReference>
<keyword evidence="15" id="KW-0966">Cell projection</keyword>
<dbReference type="OrthoDB" id="9807950at2"/>
<feature type="transmembrane region" description="Helical" evidence="13">
    <location>
        <begin position="33"/>
        <end position="53"/>
    </location>
</feature>
<keyword evidence="7 13" id="KW-1005">Bacterial flagellum biogenesis</keyword>
<evidence type="ECO:0000256" key="7">
    <source>
        <dbReference type="ARBA" id="ARBA00022795"/>
    </source>
</evidence>
<protein>
    <recommendedName>
        <fullName evidence="3 13">Flagellar biosynthetic protein FlhB</fullName>
    </recommendedName>
</protein>
<dbReference type="Gene3D" id="3.40.1690.10">
    <property type="entry name" value="secretion proteins EscU"/>
    <property type="match status" value="1"/>
</dbReference>
<keyword evidence="6 13" id="KW-0812">Transmembrane</keyword>
<dbReference type="NCBIfam" id="TIGR00328">
    <property type="entry name" value="flhB"/>
    <property type="match status" value="1"/>
</dbReference>
<keyword evidence="16" id="KW-1185">Reference proteome</keyword>
<organism evidence="15 16">
    <name type="scientific">Cupriavidus agavae</name>
    <dbReference type="NCBI Taxonomy" id="1001822"/>
    <lineage>
        <taxon>Bacteria</taxon>
        <taxon>Pseudomonadati</taxon>
        <taxon>Pseudomonadota</taxon>
        <taxon>Betaproteobacteria</taxon>
        <taxon>Burkholderiales</taxon>
        <taxon>Burkholderiaceae</taxon>
        <taxon>Cupriavidus</taxon>
    </lineage>
</organism>
<dbReference type="SUPFAM" id="SSF160544">
    <property type="entry name" value="EscU C-terminal domain-like"/>
    <property type="match status" value="1"/>
</dbReference>
<dbReference type="Pfam" id="PF01312">
    <property type="entry name" value="Bac_export_2"/>
    <property type="match status" value="1"/>
</dbReference>
<dbReference type="InterPro" id="IPR029025">
    <property type="entry name" value="T3SS_substrate_exporter_C"/>
</dbReference>
<dbReference type="PANTHER" id="PTHR30531:SF12">
    <property type="entry name" value="FLAGELLAR BIOSYNTHETIC PROTEIN FLHB"/>
    <property type="match status" value="1"/>
</dbReference>
<name>A0A4Q7RBV7_9BURK</name>
<evidence type="ECO:0000256" key="11">
    <source>
        <dbReference type="ARBA" id="ARBA00023225"/>
    </source>
</evidence>
<reference evidence="15 16" key="1">
    <citation type="journal article" date="2015" name="Stand. Genomic Sci.">
        <title>Genomic Encyclopedia of Bacterial and Archaeal Type Strains, Phase III: the genomes of soil and plant-associated and newly described type strains.</title>
        <authorList>
            <person name="Whitman W.B."/>
            <person name="Woyke T."/>
            <person name="Klenk H.P."/>
            <person name="Zhou Y."/>
            <person name="Lilburn T.G."/>
            <person name="Beck B.J."/>
            <person name="De Vos P."/>
            <person name="Vandamme P."/>
            <person name="Eisen J.A."/>
            <person name="Garrity G."/>
            <person name="Hugenholtz P."/>
            <person name="Kyrpides N.C."/>
        </authorList>
    </citation>
    <scope>NUCLEOTIDE SEQUENCE [LARGE SCALE GENOMIC DNA]</scope>
    <source>
        <strain evidence="15 16">ASC-9842</strain>
    </source>
</reference>
<keyword evidence="8 13" id="KW-0653">Protein transport</keyword>
<comment type="function">
    <text evidence="12 13">Required for formation of the rod structure in the basal body of the flagellar apparatus. Together with FliI and FliH, may constitute the export apparatus of flagellin.</text>
</comment>
<evidence type="ECO:0000256" key="6">
    <source>
        <dbReference type="ARBA" id="ARBA00022692"/>
    </source>
</evidence>
<dbReference type="PRINTS" id="PR00950">
    <property type="entry name" value="TYPE3IMSPROT"/>
</dbReference>
<keyword evidence="9 13" id="KW-1133">Transmembrane helix</keyword>
<evidence type="ECO:0000256" key="9">
    <source>
        <dbReference type="ARBA" id="ARBA00022989"/>
    </source>
</evidence>
<dbReference type="EMBL" id="SGXM01000012">
    <property type="protein sequence ID" value="RZT29310.1"/>
    <property type="molecule type" value="Genomic_DNA"/>
</dbReference>
<evidence type="ECO:0000256" key="3">
    <source>
        <dbReference type="ARBA" id="ARBA00021622"/>
    </source>
</evidence>
<evidence type="ECO:0000256" key="5">
    <source>
        <dbReference type="ARBA" id="ARBA00022475"/>
    </source>
</evidence>